<proteinExistence type="predicted"/>
<comment type="caution">
    <text evidence="2">The sequence shown here is derived from an EMBL/GenBank/DDBJ whole genome shotgun (WGS) entry which is preliminary data.</text>
</comment>
<dbReference type="AlphaFoldDB" id="A0AAW2K4B5"/>
<feature type="compositionally biased region" description="Polar residues" evidence="1">
    <location>
        <begin position="1"/>
        <end position="10"/>
    </location>
</feature>
<reference evidence="2" key="1">
    <citation type="submission" date="2020-06" db="EMBL/GenBank/DDBJ databases">
        <authorList>
            <person name="Li T."/>
            <person name="Hu X."/>
            <person name="Zhang T."/>
            <person name="Song X."/>
            <person name="Zhang H."/>
            <person name="Dai N."/>
            <person name="Sheng W."/>
            <person name="Hou X."/>
            <person name="Wei L."/>
        </authorList>
    </citation>
    <scope>NUCLEOTIDE SEQUENCE</scope>
    <source>
        <strain evidence="2">G02</strain>
        <tissue evidence="2">Leaf</tissue>
    </source>
</reference>
<name>A0AAW2K4B5_SESRA</name>
<evidence type="ECO:0000313" key="2">
    <source>
        <dbReference type="EMBL" id="KAL0301416.1"/>
    </source>
</evidence>
<sequence>MSMPRNNHGSTKARSRHASSALQKDCLQRGELSWEVSRVAATSLISLHSISSAVASSPMLLLTFLAVFPQISHSLSE</sequence>
<organism evidence="2">
    <name type="scientific">Sesamum radiatum</name>
    <name type="common">Black benniseed</name>
    <dbReference type="NCBI Taxonomy" id="300843"/>
    <lineage>
        <taxon>Eukaryota</taxon>
        <taxon>Viridiplantae</taxon>
        <taxon>Streptophyta</taxon>
        <taxon>Embryophyta</taxon>
        <taxon>Tracheophyta</taxon>
        <taxon>Spermatophyta</taxon>
        <taxon>Magnoliopsida</taxon>
        <taxon>eudicotyledons</taxon>
        <taxon>Gunneridae</taxon>
        <taxon>Pentapetalae</taxon>
        <taxon>asterids</taxon>
        <taxon>lamiids</taxon>
        <taxon>Lamiales</taxon>
        <taxon>Pedaliaceae</taxon>
        <taxon>Sesamum</taxon>
    </lineage>
</organism>
<accession>A0AAW2K4B5</accession>
<dbReference type="EMBL" id="JACGWJ010000030">
    <property type="protein sequence ID" value="KAL0301416.1"/>
    <property type="molecule type" value="Genomic_DNA"/>
</dbReference>
<protein>
    <submittedName>
        <fullName evidence="2">Uncharacterized protein</fullName>
    </submittedName>
</protein>
<evidence type="ECO:0000256" key="1">
    <source>
        <dbReference type="SAM" id="MobiDB-lite"/>
    </source>
</evidence>
<gene>
    <name evidence="2" type="ORF">Sradi_6418400</name>
</gene>
<reference evidence="2" key="2">
    <citation type="journal article" date="2024" name="Plant">
        <title>Genomic evolution and insights into agronomic trait innovations of Sesamum species.</title>
        <authorList>
            <person name="Miao H."/>
            <person name="Wang L."/>
            <person name="Qu L."/>
            <person name="Liu H."/>
            <person name="Sun Y."/>
            <person name="Le M."/>
            <person name="Wang Q."/>
            <person name="Wei S."/>
            <person name="Zheng Y."/>
            <person name="Lin W."/>
            <person name="Duan Y."/>
            <person name="Cao H."/>
            <person name="Xiong S."/>
            <person name="Wang X."/>
            <person name="Wei L."/>
            <person name="Li C."/>
            <person name="Ma Q."/>
            <person name="Ju M."/>
            <person name="Zhao R."/>
            <person name="Li G."/>
            <person name="Mu C."/>
            <person name="Tian Q."/>
            <person name="Mei H."/>
            <person name="Zhang T."/>
            <person name="Gao T."/>
            <person name="Zhang H."/>
        </authorList>
    </citation>
    <scope>NUCLEOTIDE SEQUENCE</scope>
    <source>
        <strain evidence="2">G02</strain>
    </source>
</reference>
<feature type="region of interest" description="Disordered" evidence="1">
    <location>
        <begin position="1"/>
        <end position="22"/>
    </location>
</feature>